<accession>A0ABT3DWS3</accession>
<proteinExistence type="predicted"/>
<evidence type="ECO:0000313" key="1">
    <source>
        <dbReference type="EMBL" id="MCW0399801.1"/>
    </source>
</evidence>
<keyword evidence="2" id="KW-1185">Reference proteome</keyword>
<reference evidence="1 2" key="1">
    <citation type="submission" date="2022-06" db="EMBL/GenBank/DDBJ databases">
        <title>Dynamics of rice microbiomes reveals core vertical transmitted seed endophytes.</title>
        <authorList>
            <person name="Liao K."/>
            <person name="Zhang X."/>
        </authorList>
    </citation>
    <scope>NUCLEOTIDE SEQUENCE [LARGE SCALE GENOMIC DNA]</scope>
    <source>
        <strain evidence="1 2">YT10-10-1</strain>
    </source>
</reference>
<dbReference type="EMBL" id="JANFWR010000014">
    <property type="protein sequence ID" value="MCW0399801.1"/>
    <property type="molecule type" value="Genomic_DNA"/>
</dbReference>
<gene>
    <name evidence="1" type="ORF">NB700_002357</name>
</gene>
<name>A0ABT3DWS3_9XANT</name>
<organism evidence="1 2">
    <name type="scientific">Xanthomonas sacchari</name>
    <dbReference type="NCBI Taxonomy" id="56458"/>
    <lineage>
        <taxon>Bacteria</taxon>
        <taxon>Pseudomonadati</taxon>
        <taxon>Pseudomonadota</taxon>
        <taxon>Gammaproteobacteria</taxon>
        <taxon>Lysobacterales</taxon>
        <taxon>Lysobacteraceae</taxon>
        <taxon>Xanthomonas</taxon>
    </lineage>
</organism>
<sequence length="62" mass="7607">MTNHEYQVQQRDGRRWVVLEAHPDRFTAYERKFEHVADEVIRGRMFAIAVRDFRVRQFVRVS</sequence>
<protein>
    <recommendedName>
        <fullName evidence="3">DUF2188 domain-containing protein</fullName>
    </recommendedName>
</protein>
<evidence type="ECO:0000313" key="2">
    <source>
        <dbReference type="Proteomes" id="UP001320843"/>
    </source>
</evidence>
<dbReference type="Proteomes" id="UP001320843">
    <property type="component" value="Unassembled WGS sequence"/>
</dbReference>
<evidence type="ECO:0008006" key="3">
    <source>
        <dbReference type="Google" id="ProtNLM"/>
    </source>
</evidence>
<comment type="caution">
    <text evidence="1">The sequence shown here is derived from an EMBL/GenBank/DDBJ whole genome shotgun (WGS) entry which is preliminary data.</text>
</comment>